<dbReference type="InterPro" id="IPR041685">
    <property type="entry name" value="AAA_GajA/Old/RecF-like"/>
</dbReference>
<dbReference type="PANTHER" id="PTHR43581">
    <property type="entry name" value="ATP/GTP PHOSPHATASE"/>
    <property type="match status" value="1"/>
</dbReference>
<keyword evidence="4" id="KW-1185">Reference proteome</keyword>
<reference evidence="3 4" key="1">
    <citation type="journal article" date="2014" name="Int. J. Syst. Evol. Microbiol.">
        <title>Complete genome of a new Firmicutes species belonging to the dominant human colonic microbiota ('Ruminococcus bicirculans') reveals two chromosomes and a selective capacity to utilize plant glucans.</title>
        <authorList>
            <consortium name="NISC Comparative Sequencing Program"/>
            <person name="Wegmann U."/>
            <person name="Louis P."/>
            <person name="Goesmann A."/>
            <person name="Henrissat B."/>
            <person name="Duncan S.H."/>
            <person name="Flint H.J."/>
        </authorList>
    </citation>
    <scope>NUCLEOTIDE SEQUENCE [LARGE SCALE GENOMIC DNA]</scope>
    <source>
        <strain evidence="3 4">80/3</strain>
    </source>
</reference>
<feature type="domain" description="Endonuclease GajA/Old nuclease/RecF-like AAA" evidence="1">
    <location>
        <begin position="1"/>
        <end position="367"/>
    </location>
</feature>
<dbReference type="CDD" id="cd01026">
    <property type="entry name" value="TOPRIM_OLD"/>
    <property type="match status" value="1"/>
</dbReference>
<dbReference type="Gene3D" id="3.40.50.300">
    <property type="entry name" value="P-loop containing nucleotide triphosphate hydrolases"/>
    <property type="match status" value="1"/>
</dbReference>
<evidence type="ECO:0008006" key="5">
    <source>
        <dbReference type="Google" id="ProtNLM"/>
    </source>
</evidence>
<protein>
    <recommendedName>
        <fullName evidence="5">ATP-dependent endonuclease</fullName>
    </recommendedName>
</protein>
<dbReference type="RefSeq" id="WP_038672699.1">
    <property type="nucleotide sequence ID" value="NZ_DAWBUL010000007.1"/>
</dbReference>
<accession>A0ABM9QI95</accession>
<dbReference type="EMBL" id="HF545616">
    <property type="protein sequence ID" value="CCO05698.1"/>
    <property type="molecule type" value="Genomic_DNA"/>
</dbReference>
<dbReference type="Proteomes" id="UP000027600">
    <property type="component" value="Chromosome I"/>
</dbReference>
<dbReference type="PANTHER" id="PTHR43581:SF4">
    <property type="entry name" value="ATP_GTP PHOSPHATASE"/>
    <property type="match status" value="1"/>
</dbReference>
<dbReference type="InterPro" id="IPR027417">
    <property type="entry name" value="P-loop_NTPase"/>
</dbReference>
<gene>
    <name evidence="3" type="ORF">RBI_I02000</name>
</gene>
<name>A0ABM9QI95_9FIRM</name>
<dbReference type="Pfam" id="PF20469">
    <property type="entry name" value="OLD-like_TOPRIM"/>
    <property type="match status" value="1"/>
</dbReference>
<dbReference type="InterPro" id="IPR034139">
    <property type="entry name" value="TOPRIM_OLD"/>
</dbReference>
<feature type="domain" description="OLD protein-like TOPRIM" evidence="2">
    <location>
        <begin position="419"/>
        <end position="482"/>
    </location>
</feature>
<dbReference type="InterPro" id="IPR051396">
    <property type="entry name" value="Bact_Antivir_Def_Nuclease"/>
</dbReference>
<evidence type="ECO:0000259" key="1">
    <source>
        <dbReference type="Pfam" id="PF13175"/>
    </source>
</evidence>
<evidence type="ECO:0000313" key="4">
    <source>
        <dbReference type="Proteomes" id="UP000027600"/>
    </source>
</evidence>
<sequence length="684" mass="77946">MKLTKIKIQNYRCFGEEQIIDFDDLTAFIGNNCSGKTTAMSALNCIFSNNSNDRILKRSDFHLPHDKSWNSLDHQELFIEAVFVFDELAEKDADLSAIPVFFKSFVVDEPGGTPYLRIRLEASWEKSNNIEGAIENKVYYITCSESEAITESAKSPANRKDLDQIRVIYVPAVRDPLKQLKNTSGTMINQIMSKVNWSDESQKQINDSIEALNQSFLAEKGISVISESINSQWKMYDSDSRYTNAQLRFNSTDIDSSIKNSEVVFSPAPMAKECSIDELSDGLRSLFYISLVDSILNVEIQIKQEMPSYPEQLSFSFTPPVLTIIALEEPENHIAPHLIGKLVHNLKSIASKSNAQTILSSHSSSIIKRVEPENLRYFRIDSRHDTTSVRSLTLPDKEKLSDQYKYIKEAVKAYPELYFAKLVILGEGDSEEIILPKVWNAKNGDTDISGISIVPLGGRHVNHFWRLLNDLKIPHITLLDLDRERDGGGWGRIAYAVEQLIQYNPEKKSLLQSDKGTISLDAMKKWNVSDNMDLWIKWLEENDVFFSSPLDIDFLMLEQYKDVYISTLESSEGPQLMVSEEGKKHRNKIIDIETQGKTSLPEYTERIENDVHSTLKECGGDGATYSDEQKRLMIWYTYFFLNRGKPSTHIEALSRIDNEQLKTTMPDVLCRLIASAEKKLKETM</sequence>
<evidence type="ECO:0000313" key="3">
    <source>
        <dbReference type="EMBL" id="CCO05698.1"/>
    </source>
</evidence>
<proteinExistence type="predicted"/>
<dbReference type="Pfam" id="PF13175">
    <property type="entry name" value="AAA_15"/>
    <property type="match status" value="1"/>
</dbReference>
<evidence type="ECO:0000259" key="2">
    <source>
        <dbReference type="Pfam" id="PF20469"/>
    </source>
</evidence>
<organism evidence="3 4">
    <name type="scientific">Ruminococcus bicirculans</name>
    <name type="common">ex Wegman et al. 2014</name>
    <dbReference type="NCBI Taxonomy" id="1160721"/>
    <lineage>
        <taxon>Bacteria</taxon>
        <taxon>Bacillati</taxon>
        <taxon>Bacillota</taxon>
        <taxon>Clostridia</taxon>
        <taxon>Eubacteriales</taxon>
        <taxon>Oscillospiraceae</taxon>
        <taxon>Ruminococcus</taxon>
    </lineage>
</organism>
<dbReference type="SUPFAM" id="SSF52540">
    <property type="entry name" value="P-loop containing nucleoside triphosphate hydrolases"/>
    <property type="match status" value="1"/>
</dbReference>